<dbReference type="SUPFAM" id="SSF55781">
    <property type="entry name" value="GAF domain-like"/>
    <property type="match status" value="1"/>
</dbReference>
<dbReference type="InterPro" id="IPR029016">
    <property type="entry name" value="GAF-like_dom_sf"/>
</dbReference>
<keyword evidence="3" id="KW-1185">Reference proteome</keyword>
<dbReference type="InterPro" id="IPR003607">
    <property type="entry name" value="HD/PDEase_dom"/>
</dbReference>
<dbReference type="CDD" id="cd00077">
    <property type="entry name" value="HDc"/>
    <property type="match status" value="1"/>
</dbReference>
<dbReference type="SMART" id="SM00471">
    <property type="entry name" value="HDc"/>
    <property type="match status" value="1"/>
</dbReference>
<dbReference type="AlphaFoldDB" id="A0A7Y0LFK7"/>
<gene>
    <name evidence="2" type="ORF">HII17_16920</name>
</gene>
<dbReference type="InterPro" id="IPR003018">
    <property type="entry name" value="GAF"/>
</dbReference>
<dbReference type="Proteomes" id="UP000568664">
    <property type="component" value="Unassembled WGS sequence"/>
</dbReference>
<dbReference type="SUPFAM" id="SSF109604">
    <property type="entry name" value="HD-domain/PDEase-like"/>
    <property type="match status" value="1"/>
</dbReference>
<accession>A0A7Y0LFK7</accession>
<evidence type="ECO:0000313" key="3">
    <source>
        <dbReference type="Proteomes" id="UP000568664"/>
    </source>
</evidence>
<dbReference type="Gene3D" id="1.10.3210.10">
    <property type="entry name" value="Hypothetical protein af1432"/>
    <property type="match status" value="2"/>
</dbReference>
<sequence length="506" mass="57029">MNNIERFIEIGIALSTEKDHNVLVEKILCSAMDISNADGGTIYSIDENQQLVFDTLINKSLNLHWGGTTKKDINIPSIPLYIYQQPNKSALVSIAATSGEVINIEDAYHVEEYDVTAAKEMDAKTGYRTHSVLTLPMKNHEGEITGVVQLLNAKDEHNNIVAFNKDVERTILALSSLAAVILTNKQLIDQMEELFGSFSRLIAYAIDQKSPYTGGHCRRVPEITMLLARACHEVTDGPLTEFELSDADFHELSVAAWLHDCGKVATPEYVMDKATKLETVFDRIELIVARLEVASQHITHHKSLSVKEKALKLKQLASDREFLINANKGGEFFDDDKINRVYQIAKDYQVTINGITQSVINEDEVYNLITKRGTLNERERRIINGHMDVTVNMLETLPFPKHLKNVPEYACGHHEKMDGTGYPKGLKRDEMSIPARIMAIADVFEALTANDRPYKPPKTLTETITIMDRMKANDHLDPDLYDVFINQKVYLSFAKEFLDSAQIDCD</sequence>
<dbReference type="EMBL" id="JABBXH010000007">
    <property type="protein sequence ID" value="NMP33237.1"/>
    <property type="molecule type" value="Genomic_DNA"/>
</dbReference>
<evidence type="ECO:0000313" key="2">
    <source>
        <dbReference type="EMBL" id="NMP33237.1"/>
    </source>
</evidence>
<dbReference type="PANTHER" id="PTHR43155:SF2">
    <property type="entry name" value="CYCLIC DI-GMP PHOSPHODIESTERASE PA4108"/>
    <property type="match status" value="1"/>
</dbReference>
<dbReference type="SMART" id="SM00065">
    <property type="entry name" value="GAF"/>
    <property type="match status" value="1"/>
</dbReference>
<evidence type="ECO:0000259" key="1">
    <source>
        <dbReference type="PROSITE" id="PS51832"/>
    </source>
</evidence>
<dbReference type="InterPro" id="IPR037522">
    <property type="entry name" value="HD_GYP_dom"/>
</dbReference>
<dbReference type="GO" id="GO:0008081">
    <property type="term" value="F:phosphoric diester hydrolase activity"/>
    <property type="evidence" value="ECO:0007669"/>
    <property type="project" value="UniProtKB-ARBA"/>
</dbReference>
<dbReference type="PANTHER" id="PTHR43155">
    <property type="entry name" value="CYCLIC DI-GMP PHOSPHODIESTERASE PA4108-RELATED"/>
    <property type="match status" value="1"/>
</dbReference>
<dbReference type="RefSeq" id="WP_169076558.1">
    <property type="nucleotide sequence ID" value="NZ_JABBXH010000007.1"/>
</dbReference>
<dbReference type="Pfam" id="PF13487">
    <property type="entry name" value="HD_5"/>
    <property type="match status" value="1"/>
</dbReference>
<feature type="domain" description="HD-GYP" evidence="1">
    <location>
        <begin position="280"/>
        <end position="500"/>
    </location>
</feature>
<name>A0A7Y0LFK7_9GAMM</name>
<organism evidence="2 3">
    <name type="scientific">Thalassotalea algicola</name>
    <dbReference type="NCBI Taxonomy" id="2716224"/>
    <lineage>
        <taxon>Bacteria</taxon>
        <taxon>Pseudomonadati</taxon>
        <taxon>Pseudomonadota</taxon>
        <taxon>Gammaproteobacteria</taxon>
        <taxon>Alteromonadales</taxon>
        <taxon>Colwelliaceae</taxon>
        <taxon>Thalassotalea</taxon>
    </lineage>
</organism>
<protein>
    <submittedName>
        <fullName evidence="2">HD domain-containing protein</fullName>
    </submittedName>
</protein>
<reference evidence="2 3" key="1">
    <citation type="submission" date="2020-04" db="EMBL/GenBank/DDBJ databases">
        <title>Thalassotalea sp. M1531, isolated from the surface of marine red alga.</title>
        <authorList>
            <person name="Pang L."/>
            <person name="Lu D.-C."/>
        </authorList>
    </citation>
    <scope>NUCLEOTIDE SEQUENCE [LARGE SCALE GENOMIC DNA]</scope>
    <source>
        <strain evidence="2 3">M1531</strain>
    </source>
</reference>
<comment type="caution">
    <text evidence="2">The sequence shown here is derived from an EMBL/GenBank/DDBJ whole genome shotgun (WGS) entry which is preliminary data.</text>
</comment>
<dbReference type="Gene3D" id="3.30.450.40">
    <property type="match status" value="1"/>
</dbReference>
<dbReference type="PROSITE" id="PS51832">
    <property type="entry name" value="HD_GYP"/>
    <property type="match status" value="1"/>
</dbReference>
<proteinExistence type="predicted"/>